<gene>
    <name evidence="2" type="primary">TPHA0D03180</name>
    <name evidence="2" type="ordered locus">TPHA_0D03180</name>
</gene>
<dbReference type="eggNOG" id="ENOG502RYF8">
    <property type="taxonomic scope" value="Eukaryota"/>
</dbReference>
<dbReference type="STRING" id="1071381.G8BSY3"/>
<dbReference type="KEGG" id="tpf:TPHA_0D03180"/>
<dbReference type="Proteomes" id="UP000005666">
    <property type="component" value="Chromosome 4"/>
</dbReference>
<evidence type="ECO:0000313" key="3">
    <source>
        <dbReference type="Proteomes" id="UP000005666"/>
    </source>
</evidence>
<evidence type="ECO:0000256" key="1">
    <source>
        <dbReference type="SAM" id="Phobius"/>
    </source>
</evidence>
<proteinExistence type="predicted"/>
<protein>
    <recommendedName>
        <fullName evidence="4">Phospholipid/glycerol acyltransferase domain-containing protein</fullName>
    </recommendedName>
</protein>
<dbReference type="GO" id="GO:0042171">
    <property type="term" value="F:lysophosphatidic acid acyltransferase activity"/>
    <property type="evidence" value="ECO:0007669"/>
    <property type="project" value="EnsemblFungi"/>
</dbReference>
<dbReference type="GO" id="GO:0005783">
    <property type="term" value="C:endoplasmic reticulum"/>
    <property type="evidence" value="ECO:0007669"/>
    <property type="project" value="EnsemblFungi"/>
</dbReference>
<feature type="transmembrane region" description="Helical" evidence="1">
    <location>
        <begin position="95"/>
        <end position="114"/>
    </location>
</feature>
<dbReference type="OMA" id="NWRDKGT"/>
<dbReference type="GO" id="GO:0035356">
    <property type="term" value="P:intracellular triglyceride homeostasis"/>
    <property type="evidence" value="ECO:0007669"/>
    <property type="project" value="EnsemblFungi"/>
</dbReference>
<keyword evidence="1" id="KW-1133">Transmembrane helix</keyword>
<dbReference type="EMBL" id="HE612859">
    <property type="protein sequence ID" value="CCE62954.1"/>
    <property type="molecule type" value="Genomic_DNA"/>
</dbReference>
<organism evidence="2 3">
    <name type="scientific">Tetrapisispora phaffii (strain ATCC 24235 / CBS 4417 / NBRC 1672 / NRRL Y-8282 / UCD 70-5)</name>
    <name type="common">Yeast</name>
    <name type="synonym">Fabospora phaffii</name>
    <dbReference type="NCBI Taxonomy" id="1071381"/>
    <lineage>
        <taxon>Eukaryota</taxon>
        <taxon>Fungi</taxon>
        <taxon>Dikarya</taxon>
        <taxon>Ascomycota</taxon>
        <taxon>Saccharomycotina</taxon>
        <taxon>Saccharomycetes</taxon>
        <taxon>Saccharomycetales</taxon>
        <taxon>Saccharomycetaceae</taxon>
        <taxon>Tetrapisispora</taxon>
    </lineage>
</organism>
<dbReference type="RefSeq" id="XP_003685388.1">
    <property type="nucleotide sequence ID" value="XM_003685340.1"/>
</dbReference>
<dbReference type="GO" id="GO:0034389">
    <property type="term" value="P:lipid droplet organization"/>
    <property type="evidence" value="ECO:0007669"/>
    <property type="project" value="EnsemblFungi"/>
</dbReference>
<evidence type="ECO:0000313" key="2">
    <source>
        <dbReference type="EMBL" id="CCE62954.1"/>
    </source>
</evidence>
<dbReference type="GeneID" id="11530974"/>
<dbReference type="GO" id="GO:0005811">
    <property type="term" value="C:lipid droplet"/>
    <property type="evidence" value="ECO:0007669"/>
    <property type="project" value="EnsemblFungi"/>
</dbReference>
<keyword evidence="3" id="KW-1185">Reference proteome</keyword>
<dbReference type="AlphaFoldDB" id="G8BSY3"/>
<keyword evidence="1" id="KW-0472">Membrane</keyword>
<reference evidence="2 3" key="1">
    <citation type="journal article" date="2011" name="Proc. Natl. Acad. Sci. U.S.A.">
        <title>Evolutionary erosion of yeast sex chromosomes by mating-type switching accidents.</title>
        <authorList>
            <person name="Gordon J.L."/>
            <person name="Armisen D."/>
            <person name="Proux-Wera E."/>
            <person name="Oheigeartaigh S.S."/>
            <person name="Byrne K.P."/>
            <person name="Wolfe K.H."/>
        </authorList>
    </citation>
    <scope>NUCLEOTIDE SEQUENCE [LARGE SCALE GENOMIC DNA]</scope>
    <source>
        <strain evidence="3">ATCC 24235 / CBS 4417 / NBRC 1672 / NRRL Y-8282 / UCD 70-5</strain>
    </source>
</reference>
<dbReference type="OrthoDB" id="272512at2759"/>
<evidence type="ECO:0008006" key="4">
    <source>
        <dbReference type="Google" id="ProtNLM"/>
    </source>
</evidence>
<dbReference type="HOGENOM" id="CLU_048121_1_0_1"/>
<feature type="transmembrane region" description="Helical" evidence="1">
    <location>
        <begin position="30"/>
        <end position="53"/>
    </location>
</feature>
<sequence length="286" mass="32570">MEKYTDWRDKGTGIAPFLPSAIKEPNLIECILYSVVLLVKVILTSPIIFLYLLTKNKLLLAVLLKVLFSWKDEVAVQGVKRSEVNPQKHYPNINVLYFANITSILDGILLTLIAQRNKVIFCVPDESTIYILNLVQLIKFIANDSLNVKEYGKEVNNLADYNDSVIYMLAEGTCSNGKSVLPFNMKQTVLDEIIESNKFDIKVIQLKVNSSLVTPLGINSTFKYIIKCLSKGINYKCRMNDVSLKPDLDLIRVSLCDGGKYKLISKTLDLNAKRKFIKEYNNYRRK</sequence>
<accession>G8BSY3</accession>
<keyword evidence="1" id="KW-0812">Transmembrane</keyword>
<name>G8BSY3_TETPH</name>